<sequence length="140" mass="16137">MRNCIRLIVYRIHEKGLEVFLLKPQQSNDKWSLVESTVPVDLSILELLDQGIEMDIQDADGRYVQTIAIDGDRHDIPRIRTLIRQDVGIVKEKIKHLIPEIADGSYVAVKEAFKKLLPHEYAALKELKDIVLDRNLLQNI</sequence>
<dbReference type="Proteomes" id="UP000808349">
    <property type="component" value="Unassembled WGS sequence"/>
</dbReference>
<dbReference type="AlphaFoldDB" id="A0A9D7S8D2"/>
<proteinExistence type="predicted"/>
<protein>
    <submittedName>
        <fullName evidence="1">Uncharacterized protein</fullName>
    </submittedName>
</protein>
<organism evidence="1 2">
    <name type="scientific">Candidatus Defluviibacterium haderslevense</name>
    <dbReference type="NCBI Taxonomy" id="2981993"/>
    <lineage>
        <taxon>Bacteria</taxon>
        <taxon>Pseudomonadati</taxon>
        <taxon>Bacteroidota</taxon>
        <taxon>Saprospiria</taxon>
        <taxon>Saprospirales</taxon>
        <taxon>Saprospiraceae</taxon>
        <taxon>Candidatus Defluviibacterium</taxon>
    </lineage>
</organism>
<accession>A0A9D7S8D2</accession>
<evidence type="ECO:0000313" key="2">
    <source>
        <dbReference type="Proteomes" id="UP000808349"/>
    </source>
</evidence>
<dbReference type="EMBL" id="JADKFW010000005">
    <property type="protein sequence ID" value="MBK9717648.1"/>
    <property type="molecule type" value="Genomic_DNA"/>
</dbReference>
<comment type="caution">
    <text evidence="1">The sequence shown here is derived from an EMBL/GenBank/DDBJ whole genome shotgun (WGS) entry which is preliminary data.</text>
</comment>
<reference evidence="1 2" key="1">
    <citation type="submission" date="2020-10" db="EMBL/GenBank/DDBJ databases">
        <title>Connecting structure to function with the recovery of over 1000 high-quality activated sludge metagenome-assembled genomes encoding full-length rRNA genes using long-read sequencing.</title>
        <authorList>
            <person name="Singleton C.M."/>
            <person name="Petriglieri F."/>
            <person name="Kristensen J.M."/>
            <person name="Kirkegaard R.H."/>
            <person name="Michaelsen T.Y."/>
            <person name="Andersen M.H."/>
            <person name="Karst S.M."/>
            <person name="Dueholm M.S."/>
            <person name="Nielsen P.H."/>
            <person name="Albertsen M."/>
        </authorList>
    </citation>
    <scope>NUCLEOTIDE SEQUENCE [LARGE SCALE GENOMIC DNA]</scope>
    <source>
        <strain evidence="1">Ribe_18-Q3-R11-54_BAT3C.373</strain>
    </source>
</reference>
<evidence type="ECO:0000313" key="1">
    <source>
        <dbReference type="EMBL" id="MBK9717648.1"/>
    </source>
</evidence>
<name>A0A9D7S8D2_9BACT</name>
<gene>
    <name evidence="1" type="ORF">IPO85_09070</name>
</gene>